<evidence type="ECO:0000256" key="6">
    <source>
        <dbReference type="ARBA" id="ARBA00023077"/>
    </source>
</evidence>
<keyword evidence="17" id="KW-1185">Reference proteome</keyword>
<dbReference type="Gene3D" id="2.170.130.10">
    <property type="entry name" value="TonB-dependent receptor, plug domain"/>
    <property type="match status" value="1"/>
</dbReference>
<dbReference type="InterPro" id="IPR036942">
    <property type="entry name" value="Beta-barrel_TonB_sf"/>
</dbReference>
<dbReference type="EMBL" id="JACHBX010000001">
    <property type="protein sequence ID" value="MBB6132828.1"/>
    <property type="molecule type" value="Genomic_DNA"/>
</dbReference>
<feature type="domain" description="TonB-dependent receptor plug" evidence="15">
    <location>
        <begin position="46"/>
        <end position="144"/>
    </location>
</feature>
<evidence type="ECO:0000259" key="15">
    <source>
        <dbReference type="Pfam" id="PF07715"/>
    </source>
</evidence>
<dbReference type="GO" id="GO:0009279">
    <property type="term" value="C:cell outer membrane"/>
    <property type="evidence" value="ECO:0007669"/>
    <property type="project" value="UniProtKB-SubCell"/>
</dbReference>
<dbReference type="PANTHER" id="PTHR40980">
    <property type="entry name" value="PLUG DOMAIN-CONTAINING PROTEIN"/>
    <property type="match status" value="1"/>
</dbReference>
<keyword evidence="4 10" id="KW-1134">Transmembrane beta strand</keyword>
<evidence type="ECO:0000256" key="8">
    <source>
        <dbReference type="ARBA" id="ARBA00023170"/>
    </source>
</evidence>
<dbReference type="Gene3D" id="2.40.170.20">
    <property type="entry name" value="TonB-dependent receptor, beta-barrel domain"/>
    <property type="match status" value="1"/>
</dbReference>
<evidence type="ECO:0000313" key="17">
    <source>
        <dbReference type="Proteomes" id="UP000540787"/>
    </source>
</evidence>
<comment type="caution">
    <text evidence="16">The sequence shown here is derived from an EMBL/GenBank/DDBJ whole genome shotgun (WGS) entry which is preliminary data.</text>
</comment>
<feature type="compositionally biased region" description="Basic and acidic residues" evidence="12">
    <location>
        <begin position="319"/>
        <end position="329"/>
    </location>
</feature>
<gene>
    <name evidence="16" type="ORF">HD842_000939</name>
</gene>
<dbReference type="InterPro" id="IPR037066">
    <property type="entry name" value="Plug_dom_sf"/>
</dbReference>
<keyword evidence="5 10" id="KW-0812">Transmembrane</keyword>
<dbReference type="InterPro" id="IPR000531">
    <property type="entry name" value="Beta-barrel_TonB"/>
</dbReference>
<evidence type="ECO:0000259" key="14">
    <source>
        <dbReference type="Pfam" id="PF00593"/>
    </source>
</evidence>
<comment type="subcellular location">
    <subcellularLocation>
        <location evidence="1 10">Cell outer membrane</location>
        <topology evidence="1 10">Multi-pass membrane protein</topology>
    </subcellularLocation>
</comment>
<evidence type="ECO:0000256" key="1">
    <source>
        <dbReference type="ARBA" id="ARBA00004571"/>
    </source>
</evidence>
<evidence type="ECO:0000256" key="10">
    <source>
        <dbReference type="PROSITE-ProRule" id="PRU01360"/>
    </source>
</evidence>
<keyword evidence="9 10" id="KW-0998">Cell outer membrane</keyword>
<dbReference type="Pfam" id="PF00593">
    <property type="entry name" value="TonB_dep_Rec_b-barrel"/>
    <property type="match status" value="1"/>
</dbReference>
<keyword evidence="6 11" id="KW-0798">TonB box</keyword>
<evidence type="ECO:0000256" key="9">
    <source>
        <dbReference type="ARBA" id="ARBA00023237"/>
    </source>
</evidence>
<feature type="compositionally biased region" description="Basic and acidic residues" evidence="12">
    <location>
        <begin position="336"/>
        <end position="348"/>
    </location>
</feature>
<dbReference type="Pfam" id="PF07715">
    <property type="entry name" value="Plug"/>
    <property type="match status" value="1"/>
</dbReference>
<evidence type="ECO:0000256" key="12">
    <source>
        <dbReference type="SAM" id="MobiDB-lite"/>
    </source>
</evidence>
<keyword evidence="13" id="KW-0732">Signal</keyword>
<dbReference type="SUPFAM" id="SSF56935">
    <property type="entry name" value="Porins"/>
    <property type="match status" value="1"/>
</dbReference>
<keyword evidence="3 10" id="KW-0813">Transport</keyword>
<feature type="signal peptide" evidence="13">
    <location>
        <begin position="1"/>
        <end position="24"/>
    </location>
</feature>
<feature type="region of interest" description="Disordered" evidence="12">
    <location>
        <begin position="319"/>
        <end position="348"/>
    </location>
</feature>
<proteinExistence type="inferred from homology"/>
<sequence>MTNLPTHYTVSLLIAASLPISATAQTEPGMSQVDIRGSAAGYDARRDDTATRIVIKRDELTRYGDRSILDALRRVPGVTIDGSSGQGGTIQLRGLGAGYTQVLINGERAPGNFSFDTLSPEVVERIEVLRAATADLSTQAVAGTVNIVLRHVAKTRERELKLGMLGSDVFSGPNASLQLSDRREGFAWSLAGDGVSERLDRVNGMVLENTGTDGALDLLRTTATDERGRMRRLNLTPRLEWTLAGGDKITSETFVNVTRFRNRGHALVTTLIGGPPPAPDLVSHYRADDETARTDLRWSRGFPSGASIEAKLGLTGERSENVSLRDGRDAAGNPETDGRIDGARRDRGINSTGKAMRKLGSGHAFATGWDGSVTWRDETRIEQDRVRTFPSGLALDETFEARVTRLVMYAQDEWDITPHWSMYLGLRWEGIRTRASGNSFASTRSGSGVWSPVMQTLWKIPGRKGDQVRFALTRTYKEPDLWNLLPRRQAFENNSATEADFQGNPNLKPELAWGVDAAYEHYWAENAMVSLATSLRRIDDYTSNRIYFDGYRWIFTPVNDGRAETRTVELETKFPLKSLFADAPEIDVRAGVARHWSRVKSVPGPDNRLERQTPLSANLGIDYRRGALTLGSSVAHKRNGMVRVTANRGYYTAPRTDLDAYAAWRIDAKRLLRLSLANLLRENEGFEPSYADPVTGLEKRRFYFTGPLRATLTYQLAF</sequence>
<feature type="domain" description="TonB-dependent receptor-like beta-barrel" evidence="14">
    <location>
        <begin position="254"/>
        <end position="679"/>
    </location>
</feature>
<organism evidence="16 17">
    <name type="scientific">Massilia aurea</name>
    <dbReference type="NCBI Taxonomy" id="373040"/>
    <lineage>
        <taxon>Bacteria</taxon>
        <taxon>Pseudomonadati</taxon>
        <taxon>Pseudomonadota</taxon>
        <taxon>Betaproteobacteria</taxon>
        <taxon>Burkholderiales</taxon>
        <taxon>Oxalobacteraceae</taxon>
        <taxon>Telluria group</taxon>
        <taxon>Massilia</taxon>
    </lineage>
</organism>
<accession>A0A7W9WXV8</accession>
<dbReference type="PROSITE" id="PS52016">
    <property type="entry name" value="TONB_DEPENDENT_REC_3"/>
    <property type="match status" value="1"/>
</dbReference>
<dbReference type="PANTHER" id="PTHR40980:SF4">
    <property type="entry name" value="TONB-DEPENDENT RECEPTOR-LIKE BETA-BARREL DOMAIN-CONTAINING PROTEIN"/>
    <property type="match status" value="1"/>
</dbReference>
<evidence type="ECO:0000256" key="7">
    <source>
        <dbReference type="ARBA" id="ARBA00023136"/>
    </source>
</evidence>
<evidence type="ECO:0000256" key="2">
    <source>
        <dbReference type="ARBA" id="ARBA00009810"/>
    </source>
</evidence>
<comment type="similarity">
    <text evidence="2 10 11">Belongs to the TonB-dependent receptor family.</text>
</comment>
<evidence type="ECO:0000256" key="3">
    <source>
        <dbReference type="ARBA" id="ARBA00022448"/>
    </source>
</evidence>
<evidence type="ECO:0000256" key="4">
    <source>
        <dbReference type="ARBA" id="ARBA00022452"/>
    </source>
</evidence>
<evidence type="ECO:0000256" key="13">
    <source>
        <dbReference type="SAM" id="SignalP"/>
    </source>
</evidence>
<reference evidence="16 17" key="1">
    <citation type="submission" date="2020-08" db="EMBL/GenBank/DDBJ databases">
        <title>The Agave Microbiome: Exploring the role of microbial communities in plant adaptations to desert environments.</title>
        <authorList>
            <person name="Partida-Martinez L.P."/>
        </authorList>
    </citation>
    <scope>NUCLEOTIDE SEQUENCE [LARGE SCALE GENOMIC DNA]</scope>
    <source>
        <strain evidence="16 17">AT3.2</strain>
    </source>
</reference>
<dbReference type="InterPro" id="IPR012910">
    <property type="entry name" value="Plug_dom"/>
</dbReference>
<feature type="chain" id="PRO_5031412677" evidence="13">
    <location>
        <begin position="25"/>
        <end position="718"/>
    </location>
</feature>
<keyword evidence="7 10" id="KW-0472">Membrane</keyword>
<dbReference type="InterPro" id="IPR039426">
    <property type="entry name" value="TonB-dep_rcpt-like"/>
</dbReference>
<evidence type="ECO:0000256" key="11">
    <source>
        <dbReference type="RuleBase" id="RU003357"/>
    </source>
</evidence>
<dbReference type="AlphaFoldDB" id="A0A7W9WXV8"/>
<name>A0A7W9WXV8_9BURK</name>
<keyword evidence="8 16" id="KW-0675">Receptor</keyword>
<evidence type="ECO:0000313" key="16">
    <source>
        <dbReference type="EMBL" id="MBB6132828.1"/>
    </source>
</evidence>
<evidence type="ECO:0000256" key="5">
    <source>
        <dbReference type="ARBA" id="ARBA00022692"/>
    </source>
</evidence>
<protein>
    <submittedName>
        <fullName evidence="16">Outer membrane receptor protein involved in Fe transport</fullName>
    </submittedName>
</protein>
<dbReference type="Proteomes" id="UP000540787">
    <property type="component" value="Unassembled WGS sequence"/>
</dbReference>
<dbReference type="RefSeq" id="WP_183551610.1">
    <property type="nucleotide sequence ID" value="NZ_JACHBX010000001.1"/>
</dbReference>